<dbReference type="InterPro" id="IPR043325">
    <property type="entry name" value="LTSS"/>
</dbReference>
<evidence type="ECO:0000256" key="4">
    <source>
        <dbReference type="ARBA" id="ARBA00023180"/>
    </source>
</evidence>
<dbReference type="Proteomes" id="UP000604825">
    <property type="component" value="Unassembled WGS sequence"/>
</dbReference>
<keyword evidence="2 5" id="KW-0732">Signal</keyword>
<gene>
    <name evidence="7" type="ORF">NCGR_LOCUS16214</name>
</gene>
<protein>
    <recommendedName>
        <fullName evidence="6">Bifunctional inhibitor/plant lipid transfer protein/seed storage helical domain-containing protein</fullName>
    </recommendedName>
</protein>
<reference evidence="7" key="1">
    <citation type="submission" date="2020-10" db="EMBL/GenBank/DDBJ databases">
        <authorList>
            <person name="Han B."/>
            <person name="Lu T."/>
            <person name="Zhao Q."/>
            <person name="Huang X."/>
            <person name="Zhao Y."/>
        </authorList>
    </citation>
    <scope>NUCLEOTIDE SEQUENCE</scope>
</reference>
<dbReference type="InterPro" id="IPR016140">
    <property type="entry name" value="Bifunc_inhib/LTP/seed_store"/>
</dbReference>
<evidence type="ECO:0000259" key="6">
    <source>
        <dbReference type="SMART" id="SM00499"/>
    </source>
</evidence>
<evidence type="ECO:0000256" key="1">
    <source>
        <dbReference type="ARBA" id="ARBA00009748"/>
    </source>
</evidence>
<feature type="signal peptide" evidence="5">
    <location>
        <begin position="1"/>
        <end position="23"/>
    </location>
</feature>
<keyword evidence="3" id="KW-1015">Disulfide bond</keyword>
<dbReference type="SUPFAM" id="SSF47699">
    <property type="entry name" value="Bifunctional inhibitor/lipid-transfer protein/seed storage 2S albumin"/>
    <property type="match status" value="1"/>
</dbReference>
<feature type="chain" id="PRO_5032505690" description="Bifunctional inhibitor/plant lipid transfer protein/seed storage helical domain-containing protein" evidence="5">
    <location>
        <begin position="24"/>
        <end position="152"/>
    </location>
</feature>
<dbReference type="CDD" id="cd00010">
    <property type="entry name" value="AAI_LTSS"/>
    <property type="match status" value="1"/>
</dbReference>
<sequence>MALFKCLCVFLLSLLLAFTFTNADEEASRRTLPPIPCIPGRPRPPWLPPCSPPSPPPPQPAECYTSLSGLMPCADFLTSTGVPQAPSSACCHGLRSLVTDAPICLCHVVSGDISKLLPAPMIPRRMVELPRLCAVSFPRATLRQCISESIIY</sequence>
<dbReference type="OrthoDB" id="681759at2759"/>
<organism evidence="7 8">
    <name type="scientific">Miscanthus lutarioriparius</name>
    <dbReference type="NCBI Taxonomy" id="422564"/>
    <lineage>
        <taxon>Eukaryota</taxon>
        <taxon>Viridiplantae</taxon>
        <taxon>Streptophyta</taxon>
        <taxon>Embryophyta</taxon>
        <taxon>Tracheophyta</taxon>
        <taxon>Spermatophyta</taxon>
        <taxon>Magnoliopsida</taxon>
        <taxon>Liliopsida</taxon>
        <taxon>Poales</taxon>
        <taxon>Poaceae</taxon>
        <taxon>PACMAD clade</taxon>
        <taxon>Panicoideae</taxon>
        <taxon>Andropogonodae</taxon>
        <taxon>Andropogoneae</taxon>
        <taxon>Saccharinae</taxon>
        <taxon>Miscanthus</taxon>
    </lineage>
</organism>
<dbReference type="Pfam" id="PF14368">
    <property type="entry name" value="LTP_2"/>
    <property type="match status" value="1"/>
</dbReference>
<dbReference type="EMBL" id="CAJGYO010000004">
    <property type="protein sequence ID" value="CAD6223825.1"/>
    <property type="molecule type" value="Genomic_DNA"/>
</dbReference>
<feature type="domain" description="Bifunctional inhibitor/plant lipid transfer protein/seed storage helical" evidence="6">
    <location>
        <begin position="63"/>
        <end position="145"/>
    </location>
</feature>
<evidence type="ECO:0000256" key="3">
    <source>
        <dbReference type="ARBA" id="ARBA00023157"/>
    </source>
</evidence>
<name>A0A811NM69_9POAL</name>
<keyword evidence="4" id="KW-0325">Glycoprotein</keyword>
<dbReference type="AlphaFoldDB" id="A0A811NM69"/>
<evidence type="ECO:0000313" key="7">
    <source>
        <dbReference type="EMBL" id="CAD6223825.1"/>
    </source>
</evidence>
<dbReference type="SMART" id="SM00499">
    <property type="entry name" value="AAI"/>
    <property type="match status" value="1"/>
</dbReference>
<comment type="similarity">
    <text evidence="1">Belongs to the plant LTP family.</text>
</comment>
<dbReference type="InterPro" id="IPR036312">
    <property type="entry name" value="Bifun_inhib/LTP/seed_sf"/>
</dbReference>
<evidence type="ECO:0000256" key="5">
    <source>
        <dbReference type="SAM" id="SignalP"/>
    </source>
</evidence>
<evidence type="ECO:0000256" key="2">
    <source>
        <dbReference type="ARBA" id="ARBA00022729"/>
    </source>
</evidence>
<accession>A0A811NM69</accession>
<dbReference type="PANTHER" id="PTHR33044">
    <property type="entry name" value="BIFUNCTIONAL INHIBITOR/LIPID-TRANSFER PROTEIN/SEED STORAGE 2S ALBUMIN SUPERFAMILY PROTEIN-RELATED"/>
    <property type="match status" value="1"/>
</dbReference>
<evidence type="ECO:0000313" key="8">
    <source>
        <dbReference type="Proteomes" id="UP000604825"/>
    </source>
</evidence>
<keyword evidence="8" id="KW-1185">Reference proteome</keyword>
<dbReference type="Gene3D" id="1.10.110.10">
    <property type="entry name" value="Plant lipid-transfer and hydrophobic proteins"/>
    <property type="match status" value="1"/>
</dbReference>
<comment type="caution">
    <text evidence="7">The sequence shown here is derived from an EMBL/GenBank/DDBJ whole genome shotgun (WGS) entry which is preliminary data.</text>
</comment>
<proteinExistence type="inferred from homology"/>